<reference evidence="2" key="1">
    <citation type="submission" date="2023-01" db="EMBL/GenBank/DDBJ databases">
        <title>The diversity of Class Acidimicrobiia in South China Sea sediment environments and the proposal of Iamia marina sp. nov., a novel species of the genus Iamia.</title>
        <authorList>
            <person name="He Y."/>
            <person name="Tian X."/>
        </authorList>
    </citation>
    <scope>NUCLEOTIDE SEQUENCE</scope>
    <source>
        <strain evidence="2">DSM 19957</strain>
    </source>
</reference>
<dbReference type="EMBL" id="CP116942">
    <property type="protein sequence ID" value="WCO66503.1"/>
    <property type="molecule type" value="Genomic_DNA"/>
</dbReference>
<dbReference type="KEGG" id="ima:PO878_18560"/>
<gene>
    <name evidence="2" type="ORF">PO878_18560</name>
</gene>
<feature type="transmembrane region" description="Helical" evidence="1">
    <location>
        <begin position="34"/>
        <end position="53"/>
    </location>
</feature>
<keyword evidence="1" id="KW-1133">Transmembrane helix</keyword>
<dbReference type="Proteomes" id="UP001216390">
    <property type="component" value="Chromosome"/>
</dbReference>
<keyword evidence="1" id="KW-0472">Membrane</keyword>
<evidence type="ECO:0000313" key="3">
    <source>
        <dbReference type="Proteomes" id="UP001216390"/>
    </source>
</evidence>
<sequence length="72" mass="7666">MPTRIALTVLSALGIAVGRLRRRPEAGQATAEYALVLLGAAVVAIALVTWATSSGRIGDLFDRVFDELQSRL</sequence>
<organism evidence="2 3">
    <name type="scientific">Iamia majanohamensis</name>
    <dbReference type="NCBI Taxonomy" id="467976"/>
    <lineage>
        <taxon>Bacteria</taxon>
        <taxon>Bacillati</taxon>
        <taxon>Actinomycetota</taxon>
        <taxon>Acidimicrobiia</taxon>
        <taxon>Acidimicrobiales</taxon>
        <taxon>Iamiaceae</taxon>
        <taxon>Iamia</taxon>
    </lineage>
</organism>
<proteinExistence type="predicted"/>
<dbReference type="InterPro" id="IPR025338">
    <property type="entry name" value="DUF4244"/>
</dbReference>
<accession>A0AAF0BUW9</accession>
<keyword evidence="1" id="KW-0812">Transmembrane</keyword>
<keyword evidence="3" id="KW-1185">Reference proteome</keyword>
<evidence type="ECO:0000256" key="1">
    <source>
        <dbReference type="SAM" id="Phobius"/>
    </source>
</evidence>
<name>A0AAF0BUW9_9ACTN</name>
<dbReference type="AlphaFoldDB" id="A0AAF0BUW9"/>
<protein>
    <submittedName>
        <fullName evidence="2">DUF4244 domain-containing protein</fullName>
    </submittedName>
</protein>
<dbReference type="Pfam" id="PF14029">
    <property type="entry name" value="DUF4244"/>
    <property type="match status" value="1"/>
</dbReference>
<evidence type="ECO:0000313" key="2">
    <source>
        <dbReference type="EMBL" id="WCO66503.1"/>
    </source>
</evidence>
<dbReference type="RefSeq" id="WP_272736026.1">
    <property type="nucleotide sequence ID" value="NZ_CP116942.1"/>
</dbReference>